<dbReference type="GO" id="GO:0016279">
    <property type="term" value="F:protein-lysine N-methyltransferase activity"/>
    <property type="evidence" value="ECO:0007669"/>
    <property type="project" value="InterPro"/>
</dbReference>
<gene>
    <name evidence="1" type="ORF">R3P38DRAFT_2494930</name>
</gene>
<dbReference type="InterPro" id="IPR044432">
    <property type="entry name" value="Set10/Efm1_SET"/>
</dbReference>
<dbReference type="CDD" id="cd19180">
    <property type="entry name" value="SET_SpSET10-like"/>
    <property type="match status" value="1"/>
</dbReference>
<accession>A0AAW0EDR4</accession>
<dbReference type="SUPFAM" id="SSF82199">
    <property type="entry name" value="SET domain"/>
    <property type="match status" value="1"/>
</dbReference>
<dbReference type="EMBL" id="JAWWNJ010000002">
    <property type="protein sequence ID" value="KAK7062035.1"/>
    <property type="molecule type" value="Genomic_DNA"/>
</dbReference>
<dbReference type="Proteomes" id="UP001362999">
    <property type="component" value="Unassembled WGS sequence"/>
</dbReference>
<proteinExistence type="predicted"/>
<comment type="caution">
    <text evidence="1">The sequence shown here is derived from an EMBL/GenBank/DDBJ whole genome shotgun (WGS) entry which is preliminary data.</text>
</comment>
<evidence type="ECO:0000313" key="2">
    <source>
        <dbReference type="Proteomes" id="UP001362999"/>
    </source>
</evidence>
<evidence type="ECO:0000313" key="1">
    <source>
        <dbReference type="EMBL" id="KAK7062035.1"/>
    </source>
</evidence>
<dbReference type="GO" id="GO:0005634">
    <property type="term" value="C:nucleus"/>
    <property type="evidence" value="ECO:0007669"/>
    <property type="project" value="TreeGrafter"/>
</dbReference>
<dbReference type="Gene3D" id="3.90.1410.10">
    <property type="entry name" value="set domain protein methyltransferase, domain 1"/>
    <property type="match status" value="1"/>
</dbReference>
<dbReference type="InterPro" id="IPR046341">
    <property type="entry name" value="SET_dom_sf"/>
</dbReference>
<name>A0AAW0EDR4_9AGAR</name>
<dbReference type="InterPro" id="IPR050600">
    <property type="entry name" value="SETD3_SETD6_MTase"/>
</dbReference>
<reference evidence="1 2" key="1">
    <citation type="journal article" date="2024" name="J Genomics">
        <title>Draft genome sequencing and assembly of Favolaschia claudopus CIRM-BRFM 2984 isolated from oak limbs.</title>
        <authorList>
            <person name="Navarro D."/>
            <person name="Drula E."/>
            <person name="Chaduli D."/>
            <person name="Cazenave R."/>
            <person name="Ahrendt S."/>
            <person name="Wang J."/>
            <person name="Lipzen A."/>
            <person name="Daum C."/>
            <person name="Barry K."/>
            <person name="Grigoriev I.V."/>
            <person name="Favel A."/>
            <person name="Rosso M.N."/>
            <person name="Martin F."/>
        </authorList>
    </citation>
    <scope>NUCLEOTIDE SEQUENCE [LARGE SCALE GENOMIC DNA]</scope>
    <source>
        <strain evidence="1 2">CIRM-BRFM 2984</strain>
    </source>
</reference>
<keyword evidence="2" id="KW-1185">Reference proteome</keyword>
<protein>
    <submittedName>
        <fullName evidence="1">SET domain-containing protein</fullName>
    </submittedName>
</protein>
<dbReference type="PANTHER" id="PTHR13271">
    <property type="entry name" value="UNCHARACTERIZED PUTATIVE METHYLTRANSFERASE"/>
    <property type="match status" value="1"/>
</dbReference>
<sequence length="414" mass="45709">MLDILQDLKNWFEANGGFIHPDVSLIHCEMRLKNDIAFQAVYGVSAIASKNIPADSKIVSCPFDLVITKDTALNALSALLGSASTAILQKWTERQLISVYLSLHWIAGDGQRCLNILKHFPYVKSLPPRDKLRTPLHFSPAELELLRGSNLYGATLDRQREWKVEWEECRKVVRTANEEWADLLTWDSYLTSATHLSSRAFPSTLISQNLALPSDTPVEAAPVLLPGVDSLNHARAEPVSWIQSYLGSGPAPSAESNISVIHHNPIVAGTEVFNNYGPKPNSELILGYGFSLPNNPDDTIALKIGGPNGGRWEVGRAARGAEPIWDFVLASLAEEGTEPTYDDHLDASEALADMAQELMQKLPDILISSPTPTGVREDVASMIRHYIEGQRDILESLIEYSEAKEWHGDMPEDP</sequence>
<organism evidence="1 2">
    <name type="scientific">Favolaschia claudopus</name>
    <dbReference type="NCBI Taxonomy" id="2862362"/>
    <lineage>
        <taxon>Eukaryota</taxon>
        <taxon>Fungi</taxon>
        <taxon>Dikarya</taxon>
        <taxon>Basidiomycota</taxon>
        <taxon>Agaricomycotina</taxon>
        <taxon>Agaricomycetes</taxon>
        <taxon>Agaricomycetidae</taxon>
        <taxon>Agaricales</taxon>
        <taxon>Marasmiineae</taxon>
        <taxon>Mycenaceae</taxon>
        <taxon>Favolaschia</taxon>
    </lineage>
</organism>
<dbReference type="AlphaFoldDB" id="A0AAW0EDR4"/>
<dbReference type="PANTHER" id="PTHR13271:SF147">
    <property type="entry name" value="PROTEIN-LYSINE N-METHYLTRANSFERASE EFM1-RELATED"/>
    <property type="match status" value="1"/>
</dbReference>